<dbReference type="Gene3D" id="2.170.150.20">
    <property type="entry name" value="Peptide methionine sulfoxide reductase"/>
    <property type="match status" value="1"/>
</dbReference>
<evidence type="ECO:0000256" key="2">
    <source>
        <dbReference type="ARBA" id="ARBA00022723"/>
    </source>
</evidence>
<name>A0A7H9AV25_ZYGMR</name>
<keyword evidence="3 5" id="KW-0862">Zinc</keyword>
<dbReference type="GeneID" id="59233756"/>
<dbReference type="Pfam" id="PF01641">
    <property type="entry name" value="SelR"/>
    <property type="match status" value="1"/>
</dbReference>
<dbReference type="KEGG" id="zmk:HG535_0A00590"/>
<dbReference type="PANTHER" id="PTHR46081:SF8">
    <property type="entry name" value="PEPTIDE METHIONINE SULFOXIDE REDUCTASE 2"/>
    <property type="match status" value="1"/>
</dbReference>
<dbReference type="GO" id="GO:0046872">
    <property type="term" value="F:metal ion binding"/>
    <property type="evidence" value="ECO:0007669"/>
    <property type="project" value="UniProtKB-KW"/>
</dbReference>
<accession>A0A7H9AV25</accession>
<evidence type="ECO:0000313" key="8">
    <source>
        <dbReference type="Proteomes" id="UP000509704"/>
    </source>
</evidence>
<sequence>MLRRFAFRHLPITVKRRSFVTLRSIHYTSARMSDNEQKWNPELTGEQLRILRDKQTERANTGKYIHNKETGVYSCANCNTPLYSSGAKFESGCGWPAFYEEISKDALTYHTDISYGMKRIEICCGKCGGHLGHVFEGEGWKELLNLPSDVRHCVNSASLKFSKS</sequence>
<reference evidence="7 8" key="1">
    <citation type="submission" date="2020-07" db="EMBL/GenBank/DDBJ databases">
        <title>The yeast mating-type switching endonuclease HO is a domesticated member of an unorthodox homing genetic element family.</title>
        <authorList>
            <person name="Coughlan A.Y."/>
            <person name="Lombardi L."/>
            <person name="Braun-Galleani S."/>
            <person name="Martos A.R."/>
            <person name="Galeote V."/>
            <person name="Bigey F."/>
            <person name="Dequin S."/>
            <person name="Byrne K.P."/>
            <person name="Wolfe K.H."/>
        </authorList>
    </citation>
    <scope>NUCLEOTIDE SEQUENCE [LARGE SCALE GENOMIC DNA]</scope>
    <source>
        <strain evidence="7 8">NRRL Y-6702</strain>
    </source>
</reference>
<evidence type="ECO:0000256" key="4">
    <source>
        <dbReference type="ARBA" id="ARBA00023002"/>
    </source>
</evidence>
<dbReference type="PROSITE" id="PS51790">
    <property type="entry name" value="MSRB"/>
    <property type="match status" value="1"/>
</dbReference>
<dbReference type="GO" id="GO:0033743">
    <property type="term" value="F:peptide-methionine (R)-S-oxide reductase activity"/>
    <property type="evidence" value="ECO:0007669"/>
    <property type="project" value="UniProtKB-EC"/>
</dbReference>
<dbReference type="SUPFAM" id="SSF51316">
    <property type="entry name" value="Mss4-like"/>
    <property type="match status" value="1"/>
</dbReference>
<dbReference type="InterPro" id="IPR011057">
    <property type="entry name" value="Mss4-like_sf"/>
</dbReference>
<gene>
    <name evidence="7" type="ORF">HG535_0A00590</name>
</gene>
<dbReference type="Proteomes" id="UP000509704">
    <property type="component" value="Chromosome 1"/>
</dbReference>
<evidence type="ECO:0000256" key="3">
    <source>
        <dbReference type="ARBA" id="ARBA00022833"/>
    </source>
</evidence>
<proteinExistence type="inferred from homology"/>
<protein>
    <recommendedName>
        <fullName evidence="5">Peptide-methionine (R)-S-oxide reductase</fullName>
        <ecNumber evidence="5">1.8.4.12</ecNumber>
    </recommendedName>
</protein>
<evidence type="ECO:0000313" key="7">
    <source>
        <dbReference type="EMBL" id="QLG70120.1"/>
    </source>
</evidence>
<comment type="cofactor">
    <cofactor evidence="5">
        <name>Zn(2+)</name>
        <dbReference type="ChEBI" id="CHEBI:29105"/>
    </cofactor>
    <text evidence="5">Binds 1 zinc ion per subunit.</text>
</comment>
<organism evidence="7 8">
    <name type="scientific">Zygotorulaspora mrakii</name>
    <name type="common">Zygosaccharomyces mrakii</name>
    <dbReference type="NCBI Taxonomy" id="42260"/>
    <lineage>
        <taxon>Eukaryota</taxon>
        <taxon>Fungi</taxon>
        <taxon>Dikarya</taxon>
        <taxon>Ascomycota</taxon>
        <taxon>Saccharomycotina</taxon>
        <taxon>Saccharomycetes</taxon>
        <taxon>Saccharomycetales</taxon>
        <taxon>Saccharomycetaceae</taxon>
        <taxon>Zygotorulaspora</taxon>
    </lineage>
</organism>
<comment type="similarity">
    <text evidence="1 5">Belongs to the MsrB Met sulfoxide reductase family.</text>
</comment>
<dbReference type="EMBL" id="CP058604">
    <property type="protein sequence ID" value="QLG70120.1"/>
    <property type="molecule type" value="Genomic_DNA"/>
</dbReference>
<dbReference type="OrthoDB" id="44061at2759"/>
<dbReference type="EC" id="1.8.4.12" evidence="5"/>
<dbReference type="RefSeq" id="XP_037141848.1">
    <property type="nucleotide sequence ID" value="XM_037285953.1"/>
</dbReference>
<evidence type="ECO:0000259" key="6">
    <source>
        <dbReference type="PROSITE" id="PS51790"/>
    </source>
</evidence>
<keyword evidence="8" id="KW-1185">Reference proteome</keyword>
<comment type="catalytic activity">
    <reaction evidence="5">
        <text>L-methionyl-[protein] + [thioredoxin]-disulfide + H2O = L-methionyl-(R)-S-oxide-[protein] + [thioredoxin]-dithiol</text>
        <dbReference type="Rhea" id="RHEA:24164"/>
        <dbReference type="Rhea" id="RHEA-COMP:10698"/>
        <dbReference type="Rhea" id="RHEA-COMP:10700"/>
        <dbReference type="Rhea" id="RHEA-COMP:12313"/>
        <dbReference type="Rhea" id="RHEA-COMP:12314"/>
        <dbReference type="ChEBI" id="CHEBI:15377"/>
        <dbReference type="ChEBI" id="CHEBI:16044"/>
        <dbReference type="ChEBI" id="CHEBI:29950"/>
        <dbReference type="ChEBI" id="CHEBI:45764"/>
        <dbReference type="ChEBI" id="CHEBI:50058"/>
        <dbReference type="EC" id="1.8.4.12"/>
    </reaction>
</comment>
<evidence type="ECO:0000256" key="1">
    <source>
        <dbReference type="ARBA" id="ARBA00007174"/>
    </source>
</evidence>
<dbReference type="GO" id="GO:0030091">
    <property type="term" value="P:protein repair"/>
    <property type="evidence" value="ECO:0007669"/>
    <property type="project" value="InterPro"/>
</dbReference>
<dbReference type="InterPro" id="IPR028427">
    <property type="entry name" value="Met_Sox_Rdtase_MsrB"/>
</dbReference>
<dbReference type="PANTHER" id="PTHR46081">
    <property type="entry name" value="PEPTIDE METHIONINE SULFOXIDE REDUCTASE 2"/>
    <property type="match status" value="1"/>
</dbReference>
<feature type="domain" description="MsrB" evidence="6">
    <location>
        <begin position="36"/>
        <end position="164"/>
    </location>
</feature>
<dbReference type="AlphaFoldDB" id="A0A7H9AV25"/>
<keyword evidence="2 5" id="KW-0479">Metal-binding</keyword>
<keyword evidence="4 5" id="KW-0560">Oxidoreductase</keyword>
<evidence type="ECO:0000256" key="5">
    <source>
        <dbReference type="RuleBase" id="RU365044"/>
    </source>
</evidence>
<dbReference type="NCBIfam" id="TIGR00357">
    <property type="entry name" value="peptide-methionine (R)-S-oxide reductase MsrB"/>
    <property type="match status" value="1"/>
</dbReference>
<dbReference type="InterPro" id="IPR002579">
    <property type="entry name" value="Met_Sox_Rdtase_MsrB_dom"/>
</dbReference>
<dbReference type="GO" id="GO:0006979">
    <property type="term" value="P:response to oxidative stress"/>
    <property type="evidence" value="ECO:0007669"/>
    <property type="project" value="InterPro"/>
</dbReference>